<name>A0A1A7PSR5_9PAST</name>
<dbReference type="InterPro" id="IPR037185">
    <property type="entry name" value="EmrE-like"/>
</dbReference>
<keyword evidence="5 9" id="KW-1133">Transmembrane helix</keyword>
<feature type="transmembrane region" description="Helical" evidence="9">
    <location>
        <begin position="85"/>
        <end position="104"/>
    </location>
</feature>
<dbReference type="InterPro" id="IPR045324">
    <property type="entry name" value="Small_multidrug_res"/>
</dbReference>
<keyword evidence="4 8" id="KW-0812">Transmembrane</keyword>
<dbReference type="GO" id="GO:0005886">
    <property type="term" value="C:plasma membrane"/>
    <property type="evidence" value="ECO:0007669"/>
    <property type="project" value="UniProtKB-SubCell"/>
</dbReference>
<dbReference type="PANTHER" id="PTHR30561">
    <property type="entry name" value="SMR FAMILY PROTON-DEPENDENT DRUG EFFLUX TRANSPORTER SUGE"/>
    <property type="match status" value="1"/>
</dbReference>
<dbReference type="GO" id="GO:0031460">
    <property type="term" value="P:glycine betaine transport"/>
    <property type="evidence" value="ECO:0007669"/>
    <property type="project" value="TreeGrafter"/>
</dbReference>
<dbReference type="GO" id="GO:1990961">
    <property type="term" value="P:xenobiotic detoxification by transmembrane export across the plasma membrane"/>
    <property type="evidence" value="ECO:0007669"/>
    <property type="project" value="UniProtKB-ARBA"/>
</dbReference>
<evidence type="ECO:0000256" key="3">
    <source>
        <dbReference type="ARBA" id="ARBA00022475"/>
    </source>
</evidence>
<evidence type="ECO:0000256" key="7">
    <source>
        <dbReference type="ARBA" id="ARBA00038032"/>
    </source>
</evidence>
<dbReference type="RefSeq" id="WP_065237252.1">
    <property type="nucleotide sequence ID" value="NZ_JTJR01000019.1"/>
</dbReference>
<dbReference type="InterPro" id="IPR000390">
    <property type="entry name" value="Small_drug/metabolite_transptr"/>
</dbReference>
<evidence type="ECO:0000256" key="8">
    <source>
        <dbReference type="RuleBase" id="RU003942"/>
    </source>
</evidence>
<comment type="caution">
    <text evidence="10">The sequence shown here is derived from an EMBL/GenBank/DDBJ whole genome shotgun (WGS) entry which is preliminary data.</text>
</comment>
<feature type="transmembrane region" description="Helical" evidence="9">
    <location>
        <begin position="33"/>
        <end position="51"/>
    </location>
</feature>
<proteinExistence type="inferred from homology"/>
<evidence type="ECO:0000313" key="11">
    <source>
        <dbReference type="Proteomes" id="UP000092626"/>
    </source>
</evidence>
<dbReference type="PATRIC" id="fig|505345.6.peg.1077"/>
<dbReference type="GO" id="GO:0015199">
    <property type="term" value="F:amino-acid betaine transmembrane transporter activity"/>
    <property type="evidence" value="ECO:0007669"/>
    <property type="project" value="TreeGrafter"/>
</dbReference>
<protein>
    <submittedName>
        <fullName evidence="10">Multidrug transporter</fullName>
    </submittedName>
</protein>
<comment type="similarity">
    <text evidence="7 8">Belongs to the drug/metabolite transporter (DMT) superfamily. Small multidrug resistance (SMR) (TC 2.A.7.1) family.</text>
</comment>
<evidence type="ECO:0000256" key="1">
    <source>
        <dbReference type="ARBA" id="ARBA00004651"/>
    </source>
</evidence>
<keyword evidence="3" id="KW-1003">Cell membrane</keyword>
<comment type="subcellular location">
    <subcellularLocation>
        <location evidence="1 8">Cell membrane</location>
        <topology evidence="1 8">Multi-pass membrane protein</topology>
    </subcellularLocation>
</comment>
<evidence type="ECO:0000256" key="5">
    <source>
        <dbReference type="ARBA" id="ARBA00022989"/>
    </source>
</evidence>
<evidence type="ECO:0000256" key="6">
    <source>
        <dbReference type="ARBA" id="ARBA00023136"/>
    </source>
</evidence>
<reference evidence="10 11" key="1">
    <citation type="submission" date="2014-11" db="EMBL/GenBank/DDBJ databases">
        <title>Pan-genome of Gallibacterium spp.</title>
        <authorList>
            <person name="Kudirkiene E."/>
            <person name="Bojesen A.M."/>
        </authorList>
    </citation>
    <scope>NUCLEOTIDE SEQUENCE [LARGE SCALE GENOMIC DNA]</scope>
    <source>
        <strain evidence="10 11">59/S3/89</strain>
    </source>
</reference>
<dbReference type="Pfam" id="PF00893">
    <property type="entry name" value="Multi_Drug_Res"/>
    <property type="match status" value="1"/>
</dbReference>
<organism evidence="10 11">
    <name type="scientific">Gallibacterium genomosp. 3</name>
    <dbReference type="NCBI Taxonomy" id="505345"/>
    <lineage>
        <taxon>Bacteria</taxon>
        <taxon>Pseudomonadati</taxon>
        <taxon>Pseudomonadota</taxon>
        <taxon>Gammaproteobacteria</taxon>
        <taxon>Pasteurellales</taxon>
        <taxon>Pasteurellaceae</taxon>
        <taxon>Gallibacterium</taxon>
    </lineage>
</organism>
<feature type="transmembrane region" description="Helical" evidence="9">
    <location>
        <begin position="58"/>
        <end position="79"/>
    </location>
</feature>
<dbReference type="PANTHER" id="PTHR30561:SF1">
    <property type="entry name" value="MULTIDRUG TRANSPORTER EMRE"/>
    <property type="match status" value="1"/>
</dbReference>
<gene>
    <name evidence="10" type="ORF">QV06_05255</name>
</gene>
<dbReference type="FunFam" id="1.10.3730.20:FF:000001">
    <property type="entry name" value="Quaternary ammonium compound resistance transporter SugE"/>
    <property type="match status" value="1"/>
</dbReference>
<evidence type="ECO:0000256" key="4">
    <source>
        <dbReference type="ARBA" id="ARBA00022692"/>
    </source>
</evidence>
<dbReference type="GO" id="GO:0015220">
    <property type="term" value="F:choline transmembrane transporter activity"/>
    <property type="evidence" value="ECO:0007669"/>
    <property type="project" value="TreeGrafter"/>
</dbReference>
<dbReference type="Gene3D" id="1.10.3730.20">
    <property type="match status" value="1"/>
</dbReference>
<dbReference type="EMBL" id="JTJR01000019">
    <property type="protein sequence ID" value="OBX04786.1"/>
    <property type="molecule type" value="Genomic_DNA"/>
</dbReference>
<keyword evidence="2" id="KW-0813">Transport</keyword>
<sequence>MNAWILLLLAISAEVLGTTMLKQSDGFTKLPSTFVGIISFGVALYLVSIVFKTLPVGITYAVWSGVGIVLTALIAFLIFGQKPDFAGFIGMAMIIGGVLVINLFSSTSGH</sequence>
<evidence type="ECO:0000313" key="10">
    <source>
        <dbReference type="EMBL" id="OBX04786.1"/>
    </source>
</evidence>
<evidence type="ECO:0000256" key="9">
    <source>
        <dbReference type="SAM" id="Phobius"/>
    </source>
</evidence>
<dbReference type="Proteomes" id="UP000092626">
    <property type="component" value="Unassembled WGS sequence"/>
</dbReference>
<dbReference type="AlphaFoldDB" id="A0A1A7PSR5"/>
<accession>A0A1A7PSR5</accession>
<keyword evidence="6 9" id="KW-0472">Membrane</keyword>
<evidence type="ECO:0000256" key="2">
    <source>
        <dbReference type="ARBA" id="ARBA00022448"/>
    </source>
</evidence>
<dbReference type="SUPFAM" id="SSF103481">
    <property type="entry name" value="Multidrug resistance efflux transporter EmrE"/>
    <property type="match status" value="1"/>
</dbReference>
<dbReference type="GO" id="GO:0015297">
    <property type="term" value="F:antiporter activity"/>
    <property type="evidence" value="ECO:0007669"/>
    <property type="project" value="TreeGrafter"/>
</dbReference>